<evidence type="ECO:0000313" key="1">
    <source>
        <dbReference type="EMBL" id="OAG35332.1"/>
    </source>
</evidence>
<dbReference type="EMBL" id="LVKK01000121">
    <property type="protein sequence ID" value="OAG35332.1"/>
    <property type="molecule type" value="Genomic_DNA"/>
</dbReference>
<evidence type="ECO:0000313" key="2">
    <source>
        <dbReference type="Proteomes" id="UP000077002"/>
    </source>
</evidence>
<dbReference type="InterPro" id="IPR029068">
    <property type="entry name" value="Glyas_Bleomycin-R_OHBP_Dase"/>
</dbReference>
<sequence>MTYKVLHMWHPSHKVLDLAAAERFFKDVFGRDSEPVERHIPPKEQAPEYPRDYAVLTPIQEVLFDSIDPKKYVVEGRKPYDDVTKPHLHGLGWVVEGAEEIYQTCLKHVIRSTDQVNRLGSPDKPPVVGFSKSPCFFTLPEVTGLRYQIYPVSATEGADPRAEPGWSVPPLSESDPLSLEFCSHHTVLTCNPEQGKRFLVDILRGRIIHQGRNEILETDSTYIALGDGVYELAVPTRDGSFAAEELKHHDVAPFDSYISLTFKVKDLAKVEKHLAAMKIRTLVRDQHTITTDPEDTIGVAWGFTDKLVPGDPRT</sequence>
<dbReference type="GeneID" id="34605591"/>
<accession>A0A177EWA9</accession>
<name>A0A177EWA9_9EURO</name>
<dbReference type="AlphaFoldDB" id="A0A177EWA9"/>
<comment type="caution">
    <text evidence="1">The sequence shown here is derived from an EMBL/GenBank/DDBJ whole genome shotgun (WGS) entry which is preliminary data.</text>
</comment>
<reference evidence="1 2" key="1">
    <citation type="submission" date="2016-03" db="EMBL/GenBank/DDBJ databases">
        <title>Draft genome sequence of the Fonsecaea monophora CBS 269.37.</title>
        <authorList>
            <person name="Bombassaro A."/>
            <person name="Vinicius W.A."/>
            <person name="De Hoog S."/>
            <person name="Sun J."/>
            <person name="Souza E.M."/>
            <person name="Raittz R.T."/>
            <person name="Costa F."/>
            <person name="Leao A.C."/>
            <person name="Tadra-Sfeir M.Z."/>
            <person name="Baura V."/>
            <person name="Balsanelli E."/>
            <person name="Pedrosa F.O."/>
            <person name="Moreno L.F."/>
            <person name="Steffens M.B."/>
            <person name="Xi L."/>
            <person name="Bocca A.L."/>
            <person name="Felipe M.S."/>
            <person name="Teixeira M."/>
            <person name="Telles Filho F.Q."/>
            <person name="Azevedo C.M."/>
            <person name="Gomes R."/>
            <person name="Vicente V.A."/>
        </authorList>
    </citation>
    <scope>NUCLEOTIDE SEQUENCE [LARGE SCALE GENOMIC DNA]</scope>
    <source>
        <strain evidence="1 2">CBS 269.37</strain>
    </source>
</reference>
<proteinExistence type="predicted"/>
<dbReference type="OrthoDB" id="5330508at2759"/>
<keyword evidence="2" id="KW-1185">Reference proteome</keyword>
<gene>
    <name evidence="1" type="ORF">AYO21_10472</name>
</gene>
<protein>
    <recommendedName>
        <fullName evidence="3">VOC domain-containing protein</fullName>
    </recommendedName>
</protein>
<dbReference type="Proteomes" id="UP000077002">
    <property type="component" value="Unassembled WGS sequence"/>
</dbReference>
<dbReference type="RefSeq" id="XP_022507284.1">
    <property type="nucleotide sequence ID" value="XM_022660389.1"/>
</dbReference>
<evidence type="ECO:0008006" key="3">
    <source>
        <dbReference type="Google" id="ProtNLM"/>
    </source>
</evidence>
<organism evidence="1 2">
    <name type="scientific">Fonsecaea monophora</name>
    <dbReference type="NCBI Taxonomy" id="254056"/>
    <lineage>
        <taxon>Eukaryota</taxon>
        <taxon>Fungi</taxon>
        <taxon>Dikarya</taxon>
        <taxon>Ascomycota</taxon>
        <taxon>Pezizomycotina</taxon>
        <taxon>Eurotiomycetes</taxon>
        <taxon>Chaetothyriomycetidae</taxon>
        <taxon>Chaetothyriales</taxon>
        <taxon>Herpotrichiellaceae</taxon>
        <taxon>Fonsecaea</taxon>
    </lineage>
</organism>
<dbReference type="SUPFAM" id="SSF54593">
    <property type="entry name" value="Glyoxalase/Bleomycin resistance protein/Dihydroxybiphenyl dioxygenase"/>
    <property type="match status" value="1"/>
</dbReference>